<organism evidence="1 2">
    <name type="scientific">Pyrenophora tritici-repentis</name>
    <dbReference type="NCBI Taxonomy" id="45151"/>
    <lineage>
        <taxon>Eukaryota</taxon>
        <taxon>Fungi</taxon>
        <taxon>Dikarya</taxon>
        <taxon>Ascomycota</taxon>
        <taxon>Pezizomycotina</taxon>
        <taxon>Dothideomycetes</taxon>
        <taxon>Pleosporomycetidae</taxon>
        <taxon>Pleosporales</taxon>
        <taxon>Pleosporineae</taxon>
        <taxon>Pleosporaceae</taxon>
        <taxon>Pyrenophora</taxon>
    </lineage>
</organism>
<sequence>MSFNLDALFQEPEDQTPVSVIDSTPRKDGAESEFVGGLWAVSDIDENAKAKGDEELRLRVMVAKLSMQCSMWKAQAEEQAKMLADLDRKTSKRGAANLSDDTVRRINRFESEVAHLRSENSQLKETLKTIEYENVKLENQNDGKGRKLKGANKKVKTAKEVAGKEEEKAKGAIGDKQRHLTSEHKMKKERDQTQAVLQEQKKLNGDLLAKLEVEQSGVPFMRDVAADPNNTVTVIPIQFDIRRTDVQPIMEELGWHQMNITKKFKEWYKENMKPKVEMRRVVGATYPENDKKKAKMYEDMVEMPDGYIETGAEHDGWRSKRSAEAVCRRADARHNGEA</sequence>
<proteinExistence type="predicted"/>
<dbReference type="GeneID" id="6344226"/>
<evidence type="ECO:0000313" key="1">
    <source>
        <dbReference type="EMBL" id="KAF7570323.1"/>
    </source>
</evidence>
<gene>
    <name evidence="1" type="ORF">PtrM4_103250</name>
</gene>
<dbReference type="EMBL" id="NQIK02000005">
    <property type="protein sequence ID" value="KAF7570323.1"/>
    <property type="molecule type" value="Genomic_DNA"/>
</dbReference>
<dbReference type="Proteomes" id="UP000245464">
    <property type="component" value="Chromosome 5"/>
</dbReference>
<comment type="caution">
    <text evidence="1">The sequence shown here is derived from an EMBL/GenBank/DDBJ whole genome shotgun (WGS) entry which is preliminary data.</text>
</comment>
<dbReference type="RefSeq" id="XP_001936304.1">
    <property type="nucleotide sequence ID" value="XM_001936269.1"/>
</dbReference>
<protein>
    <submittedName>
        <fullName evidence="1">SCP-1 multi-domain protein</fullName>
    </submittedName>
</protein>
<dbReference type="AlphaFoldDB" id="A0A2W1DIK3"/>
<accession>A0A2W1DIK3</accession>
<evidence type="ECO:0000313" key="2">
    <source>
        <dbReference type="Proteomes" id="UP000245464"/>
    </source>
</evidence>
<dbReference type="OrthoDB" id="3796753at2759"/>
<reference evidence="1 2" key="1">
    <citation type="journal article" date="2018" name="BMC Genomics">
        <title>Comparative genomics of the wheat fungal pathogen Pyrenophora tritici-repentis reveals chromosomal variations and genome plasticity.</title>
        <authorList>
            <person name="Moolhuijzen P."/>
            <person name="See P.T."/>
            <person name="Hane J.K."/>
            <person name="Shi G."/>
            <person name="Liu Z."/>
            <person name="Oliver R.P."/>
            <person name="Moffat C.S."/>
        </authorList>
    </citation>
    <scope>NUCLEOTIDE SEQUENCE [LARGE SCALE GENOMIC DNA]</scope>
    <source>
        <strain evidence="1">M4</strain>
    </source>
</reference>
<dbReference type="KEGG" id="ptrr:6344226"/>
<dbReference type="OMA" id="ATYPEND"/>
<name>A0A2W1DIK3_9PLEO</name>